<dbReference type="PRINTS" id="PR00302">
    <property type="entry name" value="LUPUSLA"/>
</dbReference>
<dbReference type="Gene3D" id="3.30.70.330">
    <property type="match status" value="1"/>
</dbReference>
<dbReference type="Pfam" id="PF05383">
    <property type="entry name" value="La"/>
    <property type="match status" value="1"/>
</dbReference>
<keyword evidence="2 4" id="KW-0694">RNA-binding</keyword>
<dbReference type="GO" id="GO:0006396">
    <property type="term" value="P:RNA processing"/>
    <property type="evidence" value="ECO:0007669"/>
    <property type="project" value="InterPro"/>
</dbReference>
<dbReference type="PROSITE" id="PS50961">
    <property type="entry name" value="HTH_LA"/>
    <property type="match status" value="1"/>
</dbReference>
<dbReference type="SUPFAM" id="SSF46785">
    <property type="entry name" value="Winged helix' DNA-binding domain"/>
    <property type="match status" value="1"/>
</dbReference>
<evidence type="ECO:0000256" key="2">
    <source>
        <dbReference type="ARBA" id="ARBA00022884"/>
    </source>
</evidence>
<evidence type="ECO:0000256" key="1">
    <source>
        <dbReference type="ARBA" id="ARBA00004123"/>
    </source>
</evidence>
<dbReference type="Gene3D" id="1.10.10.10">
    <property type="entry name" value="Winged helix-like DNA-binding domain superfamily/Winged helix DNA-binding domain"/>
    <property type="match status" value="1"/>
</dbReference>
<protein>
    <submittedName>
        <fullName evidence="7">Uncharacterized protein</fullName>
    </submittedName>
</protein>
<dbReference type="InterPro" id="IPR045180">
    <property type="entry name" value="La_dom_prot"/>
</dbReference>
<dbReference type="EMBL" id="JAPWDV010000002">
    <property type="protein sequence ID" value="KAJ6219937.1"/>
    <property type="molecule type" value="Genomic_DNA"/>
</dbReference>
<evidence type="ECO:0000256" key="4">
    <source>
        <dbReference type="PROSITE-ProRule" id="PRU00332"/>
    </source>
</evidence>
<dbReference type="Proteomes" id="UP001142055">
    <property type="component" value="Chromosome 2"/>
</dbReference>
<dbReference type="InterPro" id="IPR035979">
    <property type="entry name" value="RBD_domain_sf"/>
</dbReference>
<dbReference type="PANTHER" id="PTHR22792:SF140">
    <property type="entry name" value="ACHILLES, ISOFORM A"/>
    <property type="match status" value="1"/>
</dbReference>
<name>A0A9Q0M6L3_BLOTA</name>
<dbReference type="InterPro" id="IPR036388">
    <property type="entry name" value="WH-like_DNA-bd_sf"/>
</dbReference>
<evidence type="ECO:0000259" key="5">
    <source>
        <dbReference type="PROSITE" id="PS50102"/>
    </source>
</evidence>
<dbReference type="PROSITE" id="PS50102">
    <property type="entry name" value="RRM"/>
    <property type="match status" value="1"/>
</dbReference>
<dbReference type="InterPro" id="IPR002344">
    <property type="entry name" value="Lupus_La"/>
</dbReference>
<comment type="subcellular location">
    <subcellularLocation>
        <location evidence="1">Nucleus</location>
    </subcellularLocation>
</comment>
<dbReference type="PANTHER" id="PTHR22792">
    <property type="entry name" value="LUPUS LA PROTEIN-RELATED"/>
    <property type="match status" value="1"/>
</dbReference>
<evidence type="ECO:0000313" key="8">
    <source>
        <dbReference type="Proteomes" id="UP001142055"/>
    </source>
</evidence>
<organism evidence="7 8">
    <name type="scientific">Blomia tropicalis</name>
    <name type="common">Mite</name>
    <dbReference type="NCBI Taxonomy" id="40697"/>
    <lineage>
        <taxon>Eukaryota</taxon>
        <taxon>Metazoa</taxon>
        <taxon>Ecdysozoa</taxon>
        <taxon>Arthropoda</taxon>
        <taxon>Chelicerata</taxon>
        <taxon>Arachnida</taxon>
        <taxon>Acari</taxon>
        <taxon>Acariformes</taxon>
        <taxon>Sarcoptiformes</taxon>
        <taxon>Astigmata</taxon>
        <taxon>Glycyphagoidea</taxon>
        <taxon>Echimyopodidae</taxon>
        <taxon>Blomia</taxon>
    </lineage>
</organism>
<evidence type="ECO:0000256" key="3">
    <source>
        <dbReference type="ARBA" id="ARBA00023242"/>
    </source>
</evidence>
<feature type="domain" description="HTH La-type RNA-binding" evidence="6">
    <location>
        <begin position="48"/>
        <end position="141"/>
    </location>
</feature>
<keyword evidence="8" id="KW-1185">Reference proteome</keyword>
<keyword evidence="3" id="KW-0539">Nucleus</keyword>
<dbReference type="AlphaFoldDB" id="A0A9Q0M6L3"/>
<dbReference type="InterPro" id="IPR000504">
    <property type="entry name" value="RRM_dom"/>
</dbReference>
<feature type="domain" description="RRM" evidence="5">
    <location>
        <begin position="147"/>
        <end position="257"/>
    </location>
</feature>
<dbReference type="OMA" id="CEEAPFE"/>
<dbReference type="GO" id="GO:1990904">
    <property type="term" value="C:ribonucleoprotein complex"/>
    <property type="evidence" value="ECO:0007669"/>
    <property type="project" value="InterPro"/>
</dbReference>
<dbReference type="InterPro" id="IPR012677">
    <property type="entry name" value="Nucleotide-bd_a/b_plait_sf"/>
</dbReference>
<sequence length="273" mass="31192">MSPNHRYDMEHPNVQLSVLNMTSYTKTTSSELHELHDSGIDCEEAPFELPDKQMIQRIVQQVEQIFDDDNLIRDEFIAKNLRKNKGGFVKLKLIVSLRKVKTICKDWRVVAYAIGVGSSLLELDECGTKLRRKQPIDPVDSGSKYNRTIFVINLPESKEDIEKLQKDFSIFGRIGLIRVIQSSGTHPSHVKLLNHVHHHIGSLPSGRSIAAVEFNHRLDAELCLEQQSRLTDIDTVWNQAQLYIIKKTNIEEGKVIKPAKTPIKFSTNIINFQ</sequence>
<evidence type="ECO:0000259" key="6">
    <source>
        <dbReference type="PROSITE" id="PS50961"/>
    </source>
</evidence>
<dbReference type="InterPro" id="IPR036390">
    <property type="entry name" value="WH_DNA-bd_sf"/>
</dbReference>
<reference evidence="7" key="1">
    <citation type="submission" date="2022-12" db="EMBL/GenBank/DDBJ databases">
        <title>Genome assemblies of Blomia tropicalis.</title>
        <authorList>
            <person name="Cui Y."/>
        </authorList>
    </citation>
    <scope>NUCLEOTIDE SEQUENCE</scope>
    <source>
        <tissue evidence="7">Adult mites</tissue>
    </source>
</reference>
<accession>A0A9Q0M6L3</accession>
<comment type="caution">
    <text evidence="7">The sequence shown here is derived from an EMBL/GenBank/DDBJ whole genome shotgun (WGS) entry which is preliminary data.</text>
</comment>
<evidence type="ECO:0000313" key="7">
    <source>
        <dbReference type="EMBL" id="KAJ6219937.1"/>
    </source>
</evidence>
<dbReference type="SUPFAM" id="SSF54928">
    <property type="entry name" value="RNA-binding domain, RBD"/>
    <property type="match status" value="1"/>
</dbReference>
<dbReference type="GO" id="GO:0003729">
    <property type="term" value="F:mRNA binding"/>
    <property type="evidence" value="ECO:0007669"/>
    <property type="project" value="TreeGrafter"/>
</dbReference>
<dbReference type="SMART" id="SM00715">
    <property type="entry name" value="LA"/>
    <property type="match status" value="1"/>
</dbReference>
<gene>
    <name evidence="7" type="ORF">RDWZM_005749</name>
</gene>
<proteinExistence type="predicted"/>
<dbReference type="InterPro" id="IPR006630">
    <property type="entry name" value="La_HTH"/>
</dbReference>
<dbReference type="GO" id="GO:0005634">
    <property type="term" value="C:nucleus"/>
    <property type="evidence" value="ECO:0007669"/>
    <property type="project" value="UniProtKB-SubCell"/>
</dbReference>